<gene>
    <name evidence="1" type="ORF">VA599_20440</name>
</gene>
<organism evidence="1 2">
    <name type="scientific">Chromobacterium indicum</name>
    <dbReference type="NCBI Taxonomy" id="3110228"/>
    <lineage>
        <taxon>Bacteria</taxon>
        <taxon>Pseudomonadati</taxon>
        <taxon>Pseudomonadota</taxon>
        <taxon>Betaproteobacteria</taxon>
        <taxon>Neisseriales</taxon>
        <taxon>Chromobacteriaceae</taxon>
        <taxon>Chromobacterium</taxon>
    </lineage>
</organism>
<dbReference type="EMBL" id="JAYFSJ010000018">
    <property type="protein sequence ID" value="MEN7433113.1"/>
    <property type="molecule type" value="Genomic_DNA"/>
</dbReference>
<dbReference type="RefSeq" id="WP_346790342.1">
    <property type="nucleotide sequence ID" value="NZ_JAYFSJ010000018.1"/>
</dbReference>
<evidence type="ECO:0000313" key="1">
    <source>
        <dbReference type="EMBL" id="MEN7433113.1"/>
    </source>
</evidence>
<protein>
    <submittedName>
        <fullName evidence="1">Uncharacterized protein</fullName>
    </submittedName>
</protein>
<reference evidence="1 2" key="1">
    <citation type="submission" date="2023-12" db="EMBL/GenBank/DDBJ databases">
        <title>Chromobacterium sp. strain TRC.1.1.SA producing antimicrobial pigment.</title>
        <authorList>
            <person name="Verma N."/>
            <person name="Choksket S."/>
            <person name="Pinnaka A.K."/>
            <person name="Korpole S."/>
        </authorList>
    </citation>
    <scope>NUCLEOTIDE SEQUENCE [LARGE SCALE GENOMIC DNA]</scope>
    <source>
        <strain evidence="1 2">TRC1.1.SA</strain>
    </source>
</reference>
<keyword evidence="2" id="KW-1185">Reference proteome</keyword>
<dbReference type="Proteomes" id="UP001405405">
    <property type="component" value="Unassembled WGS sequence"/>
</dbReference>
<name>A0ABV0CQC0_9NEIS</name>
<accession>A0ABV0CQC0</accession>
<sequence length="145" mass="16614">MKKNIVLKKATYPHEIVILDAESGRFSMQPAVDSIVQGNYAVVCGDEFGVFATGKNLYFQWNDKCWNFQDIGLMVKYQHDLQRGVTRFSIGDAVIEYPAWWVGDIDFDPNVPERDEDEDFLGYVAHLACDEDLQLVLINSWDKSN</sequence>
<comment type="caution">
    <text evidence="1">The sequence shown here is derived from an EMBL/GenBank/DDBJ whole genome shotgun (WGS) entry which is preliminary data.</text>
</comment>
<proteinExistence type="predicted"/>
<evidence type="ECO:0000313" key="2">
    <source>
        <dbReference type="Proteomes" id="UP001405405"/>
    </source>
</evidence>